<organism evidence="2 3">
    <name type="scientific">Eumeta variegata</name>
    <name type="common">Bagworm moth</name>
    <name type="synonym">Eumeta japonica</name>
    <dbReference type="NCBI Taxonomy" id="151549"/>
    <lineage>
        <taxon>Eukaryota</taxon>
        <taxon>Metazoa</taxon>
        <taxon>Ecdysozoa</taxon>
        <taxon>Arthropoda</taxon>
        <taxon>Hexapoda</taxon>
        <taxon>Insecta</taxon>
        <taxon>Pterygota</taxon>
        <taxon>Neoptera</taxon>
        <taxon>Endopterygota</taxon>
        <taxon>Lepidoptera</taxon>
        <taxon>Glossata</taxon>
        <taxon>Ditrysia</taxon>
        <taxon>Tineoidea</taxon>
        <taxon>Psychidae</taxon>
        <taxon>Oiketicinae</taxon>
        <taxon>Eumeta</taxon>
    </lineage>
</organism>
<dbReference type="AlphaFoldDB" id="A0A4C1TLI5"/>
<feature type="region of interest" description="Disordered" evidence="1">
    <location>
        <begin position="42"/>
        <end position="61"/>
    </location>
</feature>
<name>A0A4C1TLI5_EUMVA</name>
<sequence length="78" mass="8623">MSTGERGGRRGGGAAPATISGRAGHAVRKSHREPQYLLRANEYAGHQKVDDHHRPRKLATPRGSLVRCRLFKIFLYGS</sequence>
<gene>
    <name evidence="2" type="ORF">EVAR_7671_1</name>
</gene>
<evidence type="ECO:0000313" key="3">
    <source>
        <dbReference type="Proteomes" id="UP000299102"/>
    </source>
</evidence>
<feature type="region of interest" description="Disordered" evidence="1">
    <location>
        <begin position="1"/>
        <end position="33"/>
    </location>
</feature>
<keyword evidence="3" id="KW-1185">Reference proteome</keyword>
<protein>
    <submittedName>
        <fullName evidence="2">Uncharacterized protein</fullName>
    </submittedName>
</protein>
<comment type="caution">
    <text evidence="2">The sequence shown here is derived from an EMBL/GenBank/DDBJ whole genome shotgun (WGS) entry which is preliminary data.</text>
</comment>
<accession>A0A4C1TLI5</accession>
<reference evidence="2 3" key="1">
    <citation type="journal article" date="2019" name="Commun. Biol.">
        <title>The bagworm genome reveals a unique fibroin gene that provides high tensile strength.</title>
        <authorList>
            <person name="Kono N."/>
            <person name="Nakamura H."/>
            <person name="Ohtoshi R."/>
            <person name="Tomita M."/>
            <person name="Numata K."/>
            <person name="Arakawa K."/>
        </authorList>
    </citation>
    <scope>NUCLEOTIDE SEQUENCE [LARGE SCALE GENOMIC DNA]</scope>
</reference>
<evidence type="ECO:0000313" key="2">
    <source>
        <dbReference type="EMBL" id="GBP14248.1"/>
    </source>
</evidence>
<proteinExistence type="predicted"/>
<dbReference type="Proteomes" id="UP000299102">
    <property type="component" value="Unassembled WGS sequence"/>
</dbReference>
<dbReference type="EMBL" id="BGZK01000062">
    <property type="protein sequence ID" value="GBP14248.1"/>
    <property type="molecule type" value="Genomic_DNA"/>
</dbReference>
<evidence type="ECO:0000256" key="1">
    <source>
        <dbReference type="SAM" id="MobiDB-lite"/>
    </source>
</evidence>